<dbReference type="EMBL" id="PQIB02000018">
    <property type="protein sequence ID" value="RLM56112.1"/>
    <property type="molecule type" value="Genomic_DNA"/>
</dbReference>
<dbReference type="AlphaFoldDB" id="A0A3L6PEW1"/>
<sequence length="54" mass="5879">MWASTHNGTLAGKMAAVVDALYECQLATGTGYLSAFPASFFDKFEAMEPIWAPY</sequence>
<dbReference type="InterPro" id="IPR012878">
    <property type="entry name" value="Beta-AFase-like_GH127_cat"/>
</dbReference>
<dbReference type="PANTHER" id="PTHR31151">
    <property type="entry name" value="PROLINE-TRNA LIGASE (DUF1680)"/>
    <property type="match status" value="1"/>
</dbReference>
<protein>
    <recommendedName>
        <fullName evidence="1">Non-reducing end beta-L-arabinofuranosidase-like GH127 catalytic domain-containing protein</fullName>
    </recommendedName>
</protein>
<name>A0A3L6PEW1_PANMI</name>
<evidence type="ECO:0000313" key="2">
    <source>
        <dbReference type="EMBL" id="RLM56112.1"/>
    </source>
</evidence>
<dbReference type="PANTHER" id="PTHR31151:SF0">
    <property type="entry name" value="PROLINE-TRNA LIGASE (DUF1680)"/>
    <property type="match status" value="1"/>
</dbReference>
<accession>A0A3L6PEW1</accession>
<keyword evidence="3" id="KW-1185">Reference proteome</keyword>
<evidence type="ECO:0000313" key="3">
    <source>
        <dbReference type="Proteomes" id="UP000275267"/>
    </source>
</evidence>
<reference evidence="3" key="1">
    <citation type="journal article" date="2019" name="Nat. Commun.">
        <title>The genome of broomcorn millet.</title>
        <authorList>
            <person name="Zou C."/>
            <person name="Miki D."/>
            <person name="Li D."/>
            <person name="Tang Q."/>
            <person name="Xiao L."/>
            <person name="Rajput S."/>
            <person name="Deng P."/>
            <person name="Jia W."/>
            <person name="Huang R."/>
            <person name="Zhang M."/>
            <person name="Sun Y."/>
            <person name="Hu J."/>
            <person name="Fu X."/>
            <person name="Schnable P.S."/>
            <person name="Li F."/>
            <person name="Zhang H."/>
            <person name="Feng B."/>
            <person name="Zhu X."/>
            <person name="Liu R."/>
            <person name="Schnable J.C."/>
            <person name="Zhu J.-K."/>
            <person name="Zhang H."/>
        </authorList>
    </citation>
    <scope>NUCLEOTIDE SEQUENCE [LARGE SCALE GENOMIC DNA]</scope>
</reference>
<gene>
    <name evidence="2" type="ORF">C2845_PM10G16210</name>
</gene>
<organism evidence="2 3">
    <name type="scientific">Panicum miliaceum</name>
    <name type="common">Proso millet</name>
    <name type="synonym">Broomcorn millet</name>
    <dbReference type="NCBI Taxonomy" id="4540"/>
    <lineage>
        <taxon>Eukaryota</taxon>
        <taxon>Viridiplantae</taxon>
        <taxon>Streptophyta</taxon>
        <taxon>Embryophyta</taxon>
        <taxon>Tracheophyta</taxon>
        <taxon>Spermatophyta</taxon>
        <taxon>Magnoliopsida</taxon>
        <taxon>Liliopsida</taxon>
        <taxon>Poales</taxon>
        <taxon>Poaceae</taxon>
        <taxon>PACMAD clade</taxon>
        <taxon>Panicoideae</taxon>
        <taxon>Panicodae</taxon>
        <taxon>Paniceae</taxon>
        <taxon>Panicinae</taxon>
        <taxon>Panicum</taxon>
        <taxon>Panicum sect. Panicum</taxon>
    </lineage>
</organism>
<dbReference type="Pfam" id="PF07944">
    <property type="entry name" value="Beta-AFase-like_GH127_cat"/>
    <property type="match status" value="1"/>
</dbReference>
<dbReference type="Proteomes" id="UP000275267">
    <property type="component" value="Unassembled WGS sequence"/>
</dbReference>
<feature type="domain" description="Non-reducing end beta-L-arabinofuranosidase-like GH127 catalytic" evidence="1">
    <location>
        <begin position="1"/>
        <end position="53"/>
    </location>
</feature>
<evidence type="ECO:0000259" key="1">
    <source>
        <dbReference type="Pfam" id="PF07944"/>
    </source>
</evidence>
<dbReference type="OrthoDB" id="5358475at2759"/>
<comment type="caution">
    <text evidence="2">The sequence shown here is derived from an EMBL/GenBank/DDBJ whole genome shotgun (WGS) entry which is preliminary data.</text>
</comment>
<proteinExistence type="predicted"/>